<sequence>MNSSFLTLHKLIVLLLGFTFIGCNSLKVEESVVGLGWSNNSVNTVVFRNSAVVSTNEYQFTAYYNPEGYLILAKRRLNSNTWKIKKTAYKGNVKDAHNTISIAMDADGFLHVSWDQHNTKLRYARSKFPLELELTEELSMTGLQEDKVTYPEFHNLPNGKLLFCYRSGESGRGNMVINSYDVETNKWTQLQNNLLDGEEKRSAYWQTAIDSLGNIHLSWVWRETWDVSSNHDMCYAISRDGGITWEQSNGKKYELPITQETAEIAWEIPQKSSLINQTSMVVDKEGVPYIATYWNNDKSPQYKVVYLKDKQWKLLNTDFRKSSFYLGGGGTKRIPISRPKIIIDSERIHLLFRDEERGNKILLASTLKNSIQWNLKEISKESVGQWEPNYDVDLWEKEKVLHIFSQKVTQLDGEGVSETEPQPIKIIQIKNIAD</sequence>
<dbReference type="STRING" id="926559.JoomaDRAFT_0387"/>
<reference evidence="1 2" key="1">
    <citation type="submission" date="2012-02" db="EMBL/GenBank/DDBJ databases">
        <title>Improved High-Quality Draft genome of Joostella marina DSM 19592.</title>
        <authorList>
            <consortium name="US DOE Joint Genome Institute (JGI-PGF)"/>
            <person name="Lucas S."/>
            <person name="Copeland A."/>
            <person name="Lapidus A."/>
            <person name="Bruce D."/>
            <person name="Goodwin L."/>
            <person name="Pitluck S."/>
            <person name="Peters L."/>
            <person name="Chertkov O."/>
            <person name="Ovchinnikova G."/>
            <person name="Kyrpides N."/>
            <person name="Mavromatis K."/>
            <person name="Detter J.C."/>
            <person name="Han C."/>
            <person name="Land M."/>
            <person name="Hauser L."/>
            <person name="Markowitz V."/>
            <person name="Cheng J.-F."/>
            <person name="Hugenholtz P."/>
            <person name="Woyke T."/>
            <person name="Wu D."/>
            <person name="Tindall B."/>
            <person name="Brambilla E."/>
            <person name="Klenk H.-P."/>
            <person name="Eisen J.A."/>
        </authorList>
    </citation>
    <scope>NUCLEOTIDE SEQUENCE [LARGE SCALE GENOMIC DNA]</scope>
    <source>
        <strain evidence="1 2">DSM 19592</strain>
    </source>
</reference>
<proteinExistence type="predicted"/>
<organism evidence="1 2">
    <name type="scientific">Galbibacter orientalis DSM 19592</name>
    <dbReference type="NCBI Taxonomy" id="926559"/>
    <lineage>
        <taxon>Bacteria</taxon>
        <taxon>Pseudomonadati</taxon>
        <taxon>Bacteroidota</taxon>
        <taxon>Flavobacteriia</taxon>
        <taxon>Flavobacteriales</taxon>
        <taxon>Flavobacteriaceae</taxon>
        <taxon>Galbibacter</taxon>
    </lineage>
</organism>
<dbReference type="SUPFAM" id="SSF50939">
    <property type="entry name" value="Sialidases"/>
    <property type="match status" value="1"/>
</dbReference>
<evidence type="ECO:0008006" key="3">
    <source>
        <dbReference type="Google" id="ProtNLM"/>
    </source>
</evidence>
<dbReference type="HOGENOM" id="CLU_034063_0_0_10"/>
<dbReference type="Proteomes" id="UP000004690">
    <property type="component" value="Unassembled WGS sequence"/>
</dbReference>
<evidence type="ECO:0000313" key="1">
    <source>
        <dbReference type="EMBL" id="EIJ37444.1"/>
    </source>
</evidence>
<dbReference type="Pfam" id="PF15892">
    <property type="entry name" value="BNR_4"/>
    <property type="match status" value="1"/>
</dbReference>
<dbReference type="eggNOG" id="COG4225">
    <property type="taxonomic scope" value="Bacteria"/>
</dbReference>
<evidence type="ECO:0000313" key="2">
    <source>
        <dbReference type="Proteomes" id="UP000004690"/>
    </source>
</evidence>
<dbReference type="InterPro" id="IPR036278">
    <property type="entry name" value="Sialidase_sf"/>
</dbReference>
<dbReference type="OrthoDB" id="223410at2"/>
<name>I3C1F1_9FLAO</name>
<dbReference type="RefSeq" id="WP_008616334.1">
    <property type="nucleotide sequence ID" value="NZ_JH651380.1"/>
</dbReference>
<dbReference type="EMBL" id="JH651380">
    <property type="protein sequence ID" value="EIJ37444.1"/>
    <property type="molecule type" value="Genomic_DNA"/>
</dbReference>
<keyword evidence="2" id="KW-1185">Reference proteome</keyword>
<gene>
    <name evidence="1" type="ORF">JoomaDRAFT_0387</name>
</gene>
<protein>
    <recommendedName>
        <fullName evidence="3">Neuraminidase</fullName>
    </recommendedName>
</protein>
<dbReference type="AlphaFoldDB" id="I3C1F1"/>
<accession>I3C1F1</accession>